<accession>W7J6Q7</accession>
<keyword evidence="3" id="KW-1185">Reference proteome</keyword>
<evidence type="ECO:0000256" key="1">
    <source>
        <dbReference type="SAM" id="SignalP"/>
    </source>
</evidence>
<dbReference type="AlphaFoldDB" id="W7J6Q7"/>
<proteinExistence type="predicted"/>
<dbReference type="EMBL" id="AYXG01000102">
    <property type="protein sequence ID" value="EWC61734.1"/>
    <property type="molecule type" value="Genomic_DNA"/>
</dbReference>
<feature type="chain" id="PRO_5044489838" description="Lipoprotein" evidence="1">
    <location>
        <begin position="40"/>
        <end position="177"/>
    </location>
</feature>
<evidence type="ECO:0000313" key="2">
    <source>
        <dbReference type="EMBL" id="EWC61734.1"/>
    </source>
</evidence>
<comment type="caution">
    <text evidence="2">The sequence shown here is derived from an EMBL/GenBank/DDBJ whole genome shotgun (WGS) entry which is preliminary data.</text>
</comment>
<evidence type="ECO:0008006" key="4">
    <source>
        <dbReference type="Google" id="ProtNLM"/>
    </source>
</evidence>
<dbReference type="STRING" id="909613.UO65_2921"/>
<organism evidence="2 3">
    <name type="scientific">Actinokineospora spheciospongiae</name>
    <dbReference type="NCBI Taxonomy" id="909613"/>
    <lineage>
        <taxon>Bacteria</taxon>
        <taxon>Bacillati</taxon>
        <taxon>Actinomycetota</taxon>
        <taxon>Actinomycetes</taxon>
        <taxon>Pseudonocardiales</taxon>
        <taxon>Pseudonocardiaceae</taxon>
        <taxon>Actinokineospora</taxon>
    </lineage>
</organism>
<dbReference type="Proteomes" id="UP000019277">
    <property type="component" value="Unassembled WGS sequence"/>
</dbReference>
<keyword evidence="1" id="KW-0732">Signal</keyword>
<gene>
    <name evidence="2" type="ORF">UO65_2921</name>
</gene>
<evidence type="ECO:0000313" key="3">
    <source>
        <dbReference type="Proteomes" id="UP000019277"/>
    </source>
</evidence>
<sequence length="177" mass="17390">MQKKLPAPGLSGVGTTRVAPVIRLTLAAALLLAAGCAAGAELPGTTADPAPTDAPPAPVRTPIAGTVLPGSVTDLDRLDGAAVGTLAVRVPGEGELTSDVRGRCSPDATGTEVAVTSTGGAAVLVRLGGRSSLAVKDGELDFGADLRPGDYTVAAPRLRVTTGFGAAGRLDLDVVCG</sequence>
<accession>A0A8E2X141</accession>
<reference evidence="2 3" key="1">
    <citation type="journal article" date="2014" name="Genome Announc.">
        <title>Draft Genome Sequence of the Antitrypanosomally Active Sponge-Associated Bacterium Actinokineospora sp. Strain EG49.</title>
        <authorList>
            <person name="Harjes J."/>
            <person name="Ryu T."/>
            <person name="Abdelmohsen U.R."/>
            <person name="Moitinho-Silva L."/>
            <person name="Horn H."/>
            <person name="Ravasi T."/>
            <person name="Hentschel U."/>
        </authorList>
    </citation>
    <scope>NUCLEOTIDE SEQUENCE [LARGE SCALE GENOMIC DNA]</scope>
    <source>
        <strain evidence="2 3">EG49</strain>
    </source>
</reference>
<feature type="signal peptide" evidence="1">
    <location>
        <begin position="1"/>
        <end position="39"/>
    </location>
</feature>
<name>W7J6Q7_9PSEU</name>
<protein>
    <recommendedName>
        <fullName evidence="4">Lipoprotein</fullName>
    </recommendedName>
</protein>